<accession>A0A183U964</accession>
<organism evidence="1 2">
    <name type="scientific">Toxocara canis</name>
    <name type="common">Canine roundworm</name>
    <dbReference type="NCBI Taxonomy" id="6265"/>
    <lineage>
        <taxon>Eukaryota</taxon>
        <taxon>Metazoa</taxon>
        <taxon>Ecdysozoa</taxon>
        <taxon>Nematoda</taxon>
        <taxon>Chromadorea</taxon>
        <taxon>Rhabditida</taxon>
        <taxon>Spirurina</taxon>
        <taxon>Ascaridomorpha</taxon>
        <taxon>Ascaridoidea</taxon>
        <taxon>Toxocaridae</taxon>
        <taxon>Toxocara</taxon>
    </lineage>
</organism>
<dbReference type="Proteomes" id="UP000050794">
    <property type="component" value="Unassembled WGS sequence"/>
</dbReference>
<name>A0A183U964_TOXCA</name>
<dbReference type="WBParaSite" id="TCNE_0000503401-mRNA-1">
    <property type="protein sequence ID" value="TCNE_0000503401-mRNA-1"/>
    <property type="gene ID" value="TCNE_0000503401"/>
</dbReference>
<dbReference type="AlphaFoldDB" id="A0A183U964"/>
<keyword evidence="1" id="KW-1185">Reference proteome</keyword>
<evidence type="ECO:0000313" key="1">
    <source>
        <dbReference type="Proteomes" id="UP000050794"/>
    </source>
</evidence>
<sequence>LPFIVIGLMANAMSVRIFSHRQMRMQSVNWYLMLLHYPIL</sequence>
<proteinExistence type="predicted"/>
<protein>
    <submittedName>
        <fullName evidence="2">Phosphatidate cytidylyltransferase</fullName>
    </submittedName>
</protein>
<evidence type="ECO:0000313" key="2">
    <source>
        <dbReference type="WBParaSite" id="TCNE_0000503401-mRNA-1"/>
    </source>
</evidence>
<reference evidence="2" key="1">
    <citation type="submission" date="2016-06" db="UniProtKB">
        <authorList>
            <consortium name="WormBaseParasite"/>
        </authorList>
    </citation>
    <scope>IDENTIFICATION</scope>
</reference>